<comment type="similarity">
    <text evidence="2">Belongs to the SYG1 (TC 2.A.94) family.</text>
</comment>
<evidence type="ECO:0000256" key="4">
    <source>
        <dbReference type="ARBA" id="ARBA00022989"/>
    </source>
</evidence>
<evidence type="ECO:0000256" key="2">
    <source>
        <dbReference type="ARBA" id="ARBA00009665"/>
    </source>
</evidence>
<gene>
    <name evidence="11" type="primary">Piso0_003758</name>
    <name evidence="10" type="ORF">GNLVRS01_PISO0K01924g</name>
    <name evidence="11" type="ORF">GNLVRS01_PISO0L01925g</name>
</gene>
<proteinExistence type="inferred from homology"/>
<dbReference type="OrthoDB" id="9970435at2759"/>
<dbReference type="AlphaFoldDB" id="G8Y6I7"/>
<dbReference type="InterPro" id="IPR004342">
    <property type="entry name" value="EXS_C"/>
</dbReference>
<feature type="transmembrane region" description="Helical" evidence="7">
    <location>
        <begin position="699"/>
        <end position="721"/>
    </location>
</feature>
<evidence type="ECO:0000256" key="6">
    <source>
        <dbReference type="SAM" id="MobiDB-lite"/>
    </source>
</evidence>
<feature type="transmembrane region" description="Helical" evidence="7">
    <location>
        <begin position="741"/>
        <end position="763"/>
    </location>
</feature>
<keyword evidence="3 7" id="KW-0812">Transmembrane</keyword>
<dbReference type="GO" id="GO:0005794">
    <property type="term" value="C:Golgi apparatus"/>
    <property type="evidence" value="ECO:0007669"/>
    <property type="project" value="TreeGrafter"/>
</dbReference>
<reference evidence="12" key="2">
    <citation type="journal article" date="2012" name="G3 (Bethesda)">
        <title>Pichia sorbitophila, an interspecies yeast hybrid reveals early steps of genome resolution following polyploidization.</title>
        <authorList>
            <person name="Leh Louis V."/>
            <person name="Despons L."/>
            <person name="Friedrich A."/>
            <person name="Martin T."/>
            <person name="Durrens P."/>
            <person name="Casaregola S."/>
            <person name="Neuveglise C."/>
            <person name="Fairhead C."/>
            <person name="Marck C."/>
            <person name="Cruz J.A."/>
            <person name="Straub M.L."/>
            <person name="Kugler V."/>
            <person name="Sacerdot C."/>
            <person name="Uzunov Z."/>
            <person name="Thierry A."/>
            <person name="Weiss S."/>
            <person name="Bleykasten C."/>
            <person name="De Montigny J."/>
            <person name="Jacques N."/>
            <person name="Jung P."/>
            <person name="Lemaire M."/>
            <person name="Mallet S."/>
            <person name="Morel G."/>
            <person name="Richard G.F."/>
            <person name="Sarkar A."/>
            <person name="Savel G."/>
            <person name="Schacherer J."/>
            <person name="Seret M.L."/>
            <person name="Talla E."/>
            <person name="Samson G."/>
            <person name="Jubin C."/>
            <person name="Poulain J."/>
            <person name="Vacherie B."/>
            <person name="Barbe V."/>
            <person name="Pelletier E."/>
            <person name="Sherman D.J."/>
            <person name="Westhof E."/>
            <person name="Weissenbach J."/>
            <person name="Baret P.V."/>
            <person name="Wincker P."/>
            <person name="Gaillardin C."/>
            <person name="Dujon B."/>
            <person name="Souciet J.L."/>
        </authorList>
    </citation>
    <scope>NUCLEOTIDE SEQUENCE [LARGE SCALE GENOMIC DNA]</scope>
    <source>
        <strain evidence="12">ATCC MYA-4447 / BCRC 22081 / CBS 7064 / NBRC 10061 / NRRL Y-12695</strain>
    </source>
</reference>
<evidence type="ECO:0000256" key="7">
    <source>
        <dbReference type="SAM" id="Phobius"/>
    </source>
</evidence>
<feature type="transmembrane region" description="Helical" evidence="7">
    <location>
        <begin position="422"/>
        <end position="445"/>
    </location>
</feature>
<dbReference type="InterPro" id="IPR004331">
    <property type="entry name" value="SPX_dom"/>
</dbReference>
<protein>
    <submittedName>
        <fullName evidence="11">Piso0_003758 protein</fullName>
    </submittedName>
</protein>
<feature type="compositionally biased region" description="Polar residues" evidence="6">
    <location>
        <begin position="224"/>
        <end position="235"/>
    </location>
</feature>
<dbReference type="EMBL" id="FO082048">
    <property type="protein sequence ID" value="CCE84217.1"/>
    <property type="molecule type" value="Genomic_DNA"/>
</dbReference>
<dbReference type="InParanoid" id="G8Y6I7"/>
<evidence type="ECO:0000313" key="10">
    <source>
        <dbReference type="EMBL" id="CCE83186.1"/>
    </source>
</evidence>
<evidence type="ECO:0000259" key="8">
    <source>
        <dbReference type="PROSITE" id="PS51380"/>
    </source>
</evidence>
<evidence type="ECO:0000256" key="3">
    <source>
        <dbReference type="ARBA" id="ARBA00022692"/>
    </source>
</evidence>
<dbReference type="PANTHER" id="PTHR10783:SF103">
    <property type="entry name" value="SOLUTE CARRIER FAMILY 53 MEMBER 1"/>
    <property type="match status" value="1"/>
</dbReference>
<dbReference type="HOGENOM" id="CLU_006116_1_1_1"/>
<dbReference type="STRING" id="559304.G8Y6I7"/>
<keyword evidence="5 7" id="KW-0472">Membrane</keyword>
<dbReference type="PROSITE" id="PS51382">
    <property type="entry name" value="SPX"/>
    <property type="match status" value="1"/>
</dbReference>
<dbReference type="FunCoup" id="G8Y6I7">
    <property type="interactions" value="851"/>
</dbReference>
<dbReference type="CDD" id="cd14475">
    <property type="entry name" value="SPX_SYG1_like"/>
    <property type="match status" value="1"/>
</dbReference>
<evidence type="ECO:0000313" key="11">
    <source>
        <dbReference type="EMBL" id="CCE84217.1"/>
    </source>
</evidence>
<feature type="domain" description="EXS" evidence="8">
    <location>
        <begin position="630"/>
        <end position="824"/>
    </location>
</feature>
<dbReference type="EMBL" id="FO082049">
    <property type="protein sequence ID" value="CCE83186.1"/>
    <property type="molecule type" value="Genomic_DNA"/>
</dbReference>
<dbReference type="Pfam" id="PF03105">
    <property type="entry name" value="SPX"/>
    <property type="match status" value="1"/>
</dbReference>
<accession>G8Y6I7</accession>
<comment type="subcellular location">
    <subcellularLocation>
        <location evidence="1">Membrane</location>
        <topology evidence="1">Multi-pass membrane protein</topology>
    </subcellularLocation>
</comment>
<dbReference type="PROSITE" id="PS51380">
    <property type="entry name" value="EXS"/>
    <property type="match status" value="1"/>
</dbReference>
<feature type="compositionally biased region" description="Acidic residues" evidence="6">
    <location>
        <begin position="911"/>
        <end position="927"/>
    </location>
</feature>
<dbReference type="GO" id="GO:0000822">
    <property type="term" value="F:inositol hexakisphosphate binding"/>
    <property type="evidence" value="ECO:0007669"/>
    <property type="project" value="TreeGrafter"/>
</dbReference>
<evidence type="ECO:0000259" key="9">
    <source>
        <dbReference type="PROSITE" id="PS51382"/>
    </source>
</evidence>
<reference evidence="11" key="1">
    <citation type="submission" date="2011-10" db="EMBL/GenBank/DDBJ databases">
        <authorList>
            <person name="Genoscope - CEA"/>
        </authorList>
    </citation>
    <scope>NUCLEOTIDE SEQUENCE</scope>
</reference>
<keyword evidence="12" id="KW-1185">Reference proteome</keyword>
<dbReference type="GO" id="GO:0016036">
    <property type="term" value="P:cellular response to phosphate starvation"/>
    <property type="evidence" value="ECO:0007669"/>
    <property type="project" value="TreeGrafter"/>
</dbReference>
<feature type="region of interest" description="Disordered" evidence="6">
    <location>
        <begin position="898"/>
        <end position="937"/>
    </location>
</feature>
<evidence type="ECO:0000313" key="12">
    <source>
        <dbReference type="Proteomes" id="UP000005222"/>
    </source>
</evidence>
<feature type="transmembrane region" description="Helical" evidence="7">
    <location>
        <begin position="590"/>
        <end position="613"/>
    </location>
</feature>
<feature type="transmembrane region" description="Helical" evidence="7">
    <location>
        <begin position="465"/>
        <end position="489"/>
    </location>
</feature>
<feature type="region of interest" description="Disordered" evidence="6">
    <location>
        <begin position="222"/>
        <end position="263"/>
    </location>
</feature>
<feature type="transmembrane region" description="Helical" evidence="7">
    <location>
        <begin position="510"/>
        <end position="529"/>
    </location>
</feature>
<evidence type="ECO:0000256" key="1">
    <source>
        <dbReference type="ARBA" id="ARBA00004141"/>
    </source>
</evidence>
<dbReference type="GO" id="GO:0006817">
    <property type="term" value="P:phosphate ion transport"/>
    <property type="evidence" value="ECO:0007669"/>
    <property type="project" value="TreeGrafter"/>
</dbReference>
<dbReference type="PANTHER" id="PTHR10783">
    <property type="entry name" value="XENOTROPIC AND POLYTROPIC RETROVIRUS RECEPTOR 1-RELATED"/>
    <property type="match status" value="1"/>
</dbReference>
<keyword evidence="4 7" id="KW-1133">Transmembrane helix</keyword>
<feature type="domain" description="SPX" evidence="9">
    <location>
        <begin position="1"/>
        <end position="362"/>
    </location>
</feature>
<evidence type="ECO:0000256" key="5">
    <source>
        <dbReference type="ARBA" id="ARBA00023136"/>
    </source>
</evidence>
<sequence length="937" mass="108812">MKFGESLNEGSIPEWKPLYVDYKNGKKLIKKLTVILEEQKNSGCSSTDKANDRTPLLGPANADNGPAYQIENNEEQSGKFLADGKQTKKDQKPSGKASIFGSLQSKEDKSLESEIARFKEWLDSELDKVESFYVQKERDLYERFLILQDQFYQLREHRVVYHKHLKDQKRGAVFDSKTHPDVYNNINSFASKVSRTINYLNKFELPSLPSTTFLNRKNAEMHSNDGTLANTSQGLERTESRATNDNNRTGSLSGAETTSNVSDEISTGFQYQTPYIRTTGAISRSGGSTPRRTFKRDYESKRKHFGVPYLSAKRQLKVALLEHYRALSLLKSYRILNRTAFRKITKKFDKAMSSSISKQYMDKIDEKSFFNTSDTLDKLISQAEEIYIIFFENRTTDKKHSLEKLKSIAYALSDSESKRRTYYASSFGVGIFLGFAFPLFILALYVALRDTLNHTLPEGKFLLQIWGGFFLVNLIMLLLGLNLYIFEVFRINYKFIFEVNLATALNFKQYCLIPAFGFAFLSLVAWFSFNNFWPHGFPAHYWPWIYFGVALILFLWPGRQLYYYSRRWLQIAMWRLLLSGLYPVEFRDFFLGDILCSLTYSMGNISFFFCLYAHHWDGLLDENASSRRSMCGSSKSRSMGFFSSLPSIWRFLQCVRRYMDSGDWFPHLANMLKYSISTLYYCLLSVYRIDRIQRNRVAFIVFASINSIYTSAWDIIMDWSLLQPGSKNFLLRDNLVFKKPIYYYTAMIVDVLLRFQWIFYAFFTNQIQQSAVTSFCVALAECLRRCLWVCFRMENEHTTNVTLFRASKDSPLPYDVPEKVENSIKKLLDIKYRDYVSKLVIQKKDGRLNADNASANIEASRDEELSFGVESSENQPKARRRSTFFNFTDALNKAHIKDFQRRPKGSHNIEEQSDEDDVLEFESDARDEESISSNQTA</sequence>
<dbReference type="Proteomes" id="UP000005222">
    <property type="component" value="Chromosome L"/>
</dbReference>
<dbReference type="Pfam" id="PF03124">
    <property type="entry name" value="EXS"/>
    <property type="match status" value="1"/>
</dbReference>
<feature type="transmembrane region" description="Helical" evidence="7">
    <location>
        <begin position="664"/>
        <end position="687"/>
    </location>
</feature>
<name>G8Y6I7_PICSO</name>
<dbReference type="Proteomes" id="UP000005222">
    <property type="component" value="Chromosome K"/>
</dbReference>
<dbReference type="eggNOG" id="KOG1162">
    <property type="taxonomic scope" value="Eukaryota"/>
</dbReference>
<feature type="compositionally biased region" description="Polar residues" evidence="6">
    <location>
        <begin position="243"/>
        <end position="263"/>
    </location>
</feature>
<dbReference type="GO" id="GO:0005886">
    <property type="term" value="C:plasma membrane"/>
    <property type="evidence" value="ECO:0007669"/>
    <property type="project" value="TreeGrafter"/>
</dbReference>
<feature type="transmembrane region" description="Helical" evidence="7">
    <location>
        <begin position="541"/>
        <end position="556"/>
    </location>
</feature>
<organism evidence="11 12">
    <name type="scientific">Pichia sorbitophila (strain ATCC MYA-4447 / BCRC 22081 / CBS 7064 / NBRC 10061 / NRRL Y-12695)</name>
    <name type="common">Hybrid yeast</name>
    <dbReference type="NCBI Taxonomy" id="559304"/>
    <lineage>
        <taxon>Eukaryota</taxon>
        <taxon>Fungi</taxon>
        <taxon>Dikarya</taxon>
        <taxon>Ascomycota</taxon>
        <taxon>Saccharomycotina</taxon>
        <taxon>Pichiomycetes</taxon>
        <taxon>Debaryomycetaceae</taxon>
        <taxon>Millerozyma</taxon>
    </lineage>
</organism>